<comment type="catalytic activity">
    <reaction evidence="9">
        <text>S-methyl-5'-thioadenosine + phosphate = 5-(methylsulfanyl)-alpha-D-ribose 1-phosphate + adenine</text>
        <dbReference type="Rhea" id="RHEA:11852"/>
        <dbReference type="ChEBI" id="CHEBI:16708"/>
        <dbReference type="ChEBI" id="CHEBI:17509"/>
        <dbReference type="ChEBI" id="CHEBI:43474"/>
        <dbReference type="ChEBI" id="CHEBI:58533"/>
        <dbReference type="EC" id="2.4.2.28"/>
    </reaction>
    <physiologicalReaction direction="left-to-right" evidence="9">
        <dbReference type="Rhea" id="RHEA:11853"/>
    </physiologicalReaction>
</comment>
<protein>
    <recommendedName>
        <fullName evidence="10">Purine nucleoside phosphorylase</fullName>
    </recommendedName>
</protein>
<evidence type="ECO:0000256" key="10">
    <source>
        <dbReference type="RuleBase" id="RU361274"/>
    </source>
</evidence>
<name>A0A5R9KCD4_9BACT</name>
<dbReference type="Pfam" id="PF02578">
    <property type="entry name" value="Cu-oxidase_4"/>
    <property type="match status" value="1"/>
</dbReference>
<evidence type="ECO:0000256" key="3">
    <source>
        <dbReference type="ARBA" id="ARBA00022679"/>
    </source>
</evidence>
<dbReference type="GO" id="GO:0005507">
    <property type="term" value="F:copper ion binding"/>
    <property type="evidence" value="ECO:0007669"/>
    <property type="project" value="TreeGrafter"/>
</dbReference>
<dbReference type="CDD" id="cd16833">
    <property type="entry name" value="YfiH"/>
    <property type="match status" value="1"/>
</dbReference>
<organism evidence="11 12">
    <name type="scientific">Dyadobacter sediminis</name>
    <dbReference type="NCBI Taxonomy" id="1493691"/>
    <lineage>
        <taxon>Bacteria</taxon>
        <taxon>Pseudomonadati</taxon>
        <taxon>Bacteroidota</taxon>
        <taxon>Cytophagia</taxon>
        <taxon>Cytophagales</taxon>
        <taxon>Spirosomataceae</taxon>
        <taxon>Dyadobacter</taxon>
    </lineage>
</organism>
<dbReference type="Gene3D" id="3.60.140.10">
    <property type="entry name" value="CNF1/YfiH-like putative cysteine hydrolases"/>
    <property type="match status" value="1"/>
</dbReference>
<dbReference type="PANTHER" id="PTHR30616:SF2">
    <property type="entry name" value="PURINE NUCLEOSIDE PHOSPHORYLASE LACC1"/>
    <property type="match status" value="1"/>
</dbReference>
<comment type="similarity">
    <text evidence="2 10">Belongs to the purine nucleoside phosphorylase YfiH/LACC1 family.</text>
</comment>
<dbReference type="NCBIfam" id="TIGR00726">
    <property type="entry name" value="peptidoglycan editing factor PgeF"/>
    <property type="match status" value="1"/>
</dbReference>
<keyword evidence="4" id="KW-0479">Metal-binding</keyword>
<evidence type="ECO:0000256" key="8">
    <source>
        <dbReference type="ARBA" id="ARBA00048968"/>
    </source>
</evidence>
<reference evidence="11 12" key="1">
    <citation type="submission" date="2019-05" db="EMBL/GenBank/DDBJ databases">
        <authorList>
            <person name="Qu J.-H."/>
        </authorList>
    </citation>
    <scope>NUCLEOTIDE SEQUENCE [LARGE SCALE GENOMIC DNA]</scope>
    <source>
        <strain evidence="11 12">Z12</strain>
    </source>
</reference>
<comment type="catalytic activity">
    <reaction evidence="1">
        <text>inosine + phosphate = alpha-D-ribose 1-phosphate + hypoxanthine</text>
        <dbReference type="Rhea" id="RHEA:27646"/>
        <dbReference type="ChEBI" id="CHEBI:17368"/>
        <dbReference type="ChEBI" id="CHEBI:17596"/>
        <dbReference type="ChEBI" id="CHEBI:43474"/>
        <dbReference type="ChEBI" id="CHEBI:57720"/>
        <dbReference type="EC" id="2.4.2.1"/>
    </reaction>
    <physiologicalReaction direction="left-to-right" evidence="1">
        <dbReference type="Rhea" id="RHEA:27647"/>
    </physiologicalReaction>
</comment>
<evidence type="ECO:0000256" key="7">
    <source>
        <dbReference type="ARBA" id="ARBA00047989"/>
    </source>
</evidence>
<evidence type="ECO:0000256" key="2">
    <source>
        <dbReference type="ARBA" id="ARBA00007353"/>
    </source>
</evidence>
<comment type="catalytic activity">
    <reaction evidence="8">
        <text>adenosine + phosphate = alpha-D-ribose 1-phosphate + adenine</text>
        <dbReference type="Rhea" id="RHEA:27642"/>
        <dbReference type="ChEBI" id="CHEBI:16335"/>
        <dbReference type="ChEBI" id="CHEBI:16708"/>
        <dbReference type="ChEBI" id="CHEBI:43474"/>
        <dbReference type="ChEBI" id="CHEBI:57720"/>
        <dbReference type="EC" id="2.4.2.1"/>
    </reaction>
    <physiologicalReaction direction="left-to-right" evidence="8">
        <dbReference type="Rhea" id="RHEA:27643"/>
    </physiologicalReaction>
</comment>
<accession>A0A5R9KCD4</accession>
<keyword evidence="3" id="KW-0808">Transferase</keyword>
<dbReference type="InterPro" id="IPR003730">
    <property type="entry name" value="Cu_polyphenol_OxRdtase"/>
</dbReference>
<dbReference type="AlphaFoldDB" id="A0A5R9KCD4"/>
<evidence type="ECO:0000256" key="9">
    <source>
        <dbReference type="ARBA" id="ARBA00049893"/>
    </source>
</evidence>
<comment type="catalytic activity">
    <reaction evidence="7">
        <text>adenosine + H2O + H(+) = inosine + NH4(+)</text>
        <dbReference type="Rhea" id="RHEA:24408"/>
        <dbReference type="ChEBI" id="CHEBI:15377"/>
        <dbReference type="ChEBI" id="CHEBI:15378"/>
        <dbReference type="ChEBI" id="CHEBI:16335"/>
        <dbReference type="ChEBI" id="CHEBI:17596"/>
        <dbReference type="ChEBI" id="CHEBI:28938"/>
        <dbReference type="EC" id="3.5.4.4"/>
    </reaction>
    <physiologicalReaction direction="left-to-right" evidence="7">
        <dbReference type="Rhea" id="RHEA:24409"/>
    </physiologicalReaction>
</comment>
<keyword evidence="12" id="KW-1185">Reference proteome</keyword>
<keyword evidence="5" id="KW-0378">Hydrolase</keyword>
<evidence type="ECO:0000313" key="12">
    <source>
        <dbReference type="Proteomes" id="UP000309788"/>
    </source>
</evidence>
<evidence type="ECO:0000256" key="1">
    <source>
        <dbReference type="ARBA" id="ARBA00000553"/>
    </source>
</evidence>
<dbReference type="GO" id="GO:0016787">
    <property type="term" value="F:hydrolase activity"/>
    <property type="evidence" value="ECO:0007669"/>
    <property type="project" value="UniProtKB-KW"/>
</dbReference>
<dbReference type="OrthoDB" id="4279at2"/>
<dbReference type="PANTHER" id="PTHR30616">
    <property type="entry name" value="UNCHARACTERIZED PROTEIN YFIH"/>
    <property type="match status" value="1"/>
</dbReference>
<evidence type="ECO:0000256" key="5">
    <source>
        <dbReference type="ARBA" id="ARBA00022801"/>
    </source>
</evidence>
<gene>
    <name evidence="11" type="primary">pgeF</name>
    <name evidence="11" type="ORF">FEM55_12785</name>
</gene>
<dbReference type="Proteomes" id="UP000309788">
    <property type="component" value="Unassembled WGS sequence"/>
</dbReference>
<dbReference type="InterPro" id="IPR011324">
    <property type="entry name" value="Cytotoxic_necrot_fac-like_cat"/>
</dbReference>
<evidence type="ECO:0000256" key="4">
    <source>
        <dbReference type="ARBA" id="ARBA00022723"/>
    </source>
</evidence>
<dbReference type="GO" id="GO:0017061">
    <property type="term" value="F:S-methyl-5-thioadenosine phosphorylase activity"/>
    <property type="evidence" value="ECO:0007669"/>
    <property type="project" value="UniProtKB-EC"/>
</dbReference>
<keyword evidence="6" id="KW-0862">Zinc</keyword>
<dbReference type="SUPFAM" id="SSF64438">
    <property type="entry name" value="CNF1/YfiH-like putative cysteine hydrolases"/>
    <property type="match status" value="1"/>
</dbReference>
<sequence length="261" mass="28915">MPEKPLYRAPGIFLQFPNLIAAESTRHGGVSKGAYASLNLGGSTQDKPENVAENVRRFFNALQVPLEHVAKSHQIHGDAILKVTEPGRFETFDALITDKPHVQLAVTIADCTPILIFDPVHNSVAAIHAGWRGTVKHIVQKTVAALQKEYGTVPEHCYAYVGTCIDECSFEVGEEVAEHFDSLHKRPDETSGKYFIDLKLANRDQLIHAGLKNENIEVSAYSTVLHNSDYFSYRHEKGITGRMLATIGIITNDFQTKNSAF</sequence>
<dbReference type="EMBL" id="VCEI01000025">
    <property type="protein sequence ID" value="TLU92444.1"/>
    <property type="molecule type" value="Genomic_DNA"/>
</dbReference>
<evidence type="ECO:0000256" key="6">
    <source>
        <dbReference type="ARBA" id="ARBA00022833"/>
    </source>
</evidence>
<comment type="caution">
    <text evidence="11">The sequence shown here is derived from an EMBL/GenBank/DDBJ whole genome shotgun (WGS) entry which is preliminary data.</text>
</comment>
<dbReference type="InterPro" id="IPR038371">
    <property type="entry name" value="Cu_polyphenol_OxRdtase_sf"/>
</dbReference>
<evidence type="ECO:0000313" key="11">
    <source>
        <dbReference type="EMBL" id="TLU92444.1"/>
    </source>
</evidence>
<proteinExistence type="inferred from homology"/>